<feature type="transmembrane region" description="Helical" evidence="2">
    <location>
        <begin position="207"/>
        <end position="225"/>
    </location>
</feature>
<feature type="region of interest" description="Disordered" evidence="1">
    <location>
        <begin position="1"/>
        <end position="27"/>
    </location>
</feature>
<gene>
    <name evidence="3" type="ORF">EV644_11649</name>
</gene>
<protein>
    <recommendedName>
        <fullName evidence="5">DUF4337 domain-containing protein</fullName>
    </recommendedName>
</protein>
<keyword evidence="2" id="KW-1133">Transmembrane helix</keyword>
<proteinExistence type="predicted"/>
<feature type="transmembrane region" description="Helical" evidence="2">
    <location>
        <begin position="180"/>
        <end position="201"/>
    </location>
</feature>
<evidence type="ECO:0000313" key="4">
    <source>
        <dbReference type="Proteomes" id="UP000295818"/>
    </source>
</evidence>
<sequence>MAEGLTPSESAKELEHHRHAEQGTHGEHRREVIAILEAVLLSVVTIVTAWAGYSAAKWGTESRLDLAHGSALRIEANRAFAVAEENRNFDSSTFNAWFIAYTLGNTDKMEIAERRFRPEFRVAFDAWRATDPDHNPSAPPGPTYMPQYRQPEKAQANQLDGRADAATASGYHSASVADNYVRITVLLATVLFLVGIGSTFAVKKIRVALASVGAVMLVTAVALIAQQPRPR</sequence>
<reference evidence="3 4" key="1">
    <citation type="journal article" date="2015" name="Stand. Genomic Sci.">
        <title>Genomic Encyclopedia of Bacterial and Archaeal Type Strains, Phase III: the genomes of soil and plant-associated and newly described type strains.</title>
        <authorList>
            <person name="Whitman W.B."/>
            <person name="Woyke T."/>
            <person name="Klenk H.P."/>
            <person name="Zhou Y."/>
            <person name="Lilburn T.G."/>
            <person name="Beck B.J."/>
            <person name="De Vos P."/>
            <person name="Vandamme P."/>
            <person name="Eisen J.A."/>
            <person name="Garrity G."/>
            <person name="Hugenholtz P."/>
            <person name="Kyrpides N.C."/>
        </authorList>
    </citation>
    <scope>NUCLEOTIDE SEQUENCE [LARGE SCALE GENOMIC DNA]</scope>
    <source>
        <strain evidence="3 4">VKM Ac-2538</strain>
    </source>
</reference>
<dbReference type="EMBL" id="SLWM01000016">
    <property type="protein sequence ID" value="TCO16678.1"/>
    <property type="molecule type" value="Genomic_DNA"/>
</dbReference>
<keyword evidence="4" id="KW-1185">Reference proteome</keyword>
<dbReference type="Proteomes" id="UP000295818">
    <property type="component" value="Unassembled WGS sequence"/>
</dbReference>
<organism evidence="3 4">
    <name type="scientific">Kribbella orskensis</name>
    <dbReference type="NCBI Taxonomy" id="2512216"/>
    <lineage>
        <taxon>Bacteria</taxon>
        <taxon>Bacillati</taxon>
        <taxon>Actinomycetota</taxon>
        <taxon>Actinomycetes</taxon>
        <taxon>Propionibacteriales</taxon>
        <taxon>Kribbellaceae</taxon>
        <taxon>Kribbella</taxon>
    </lineage>
</organism>
<evidence type="ECO:0000256" key="1">
    <source>
        <dbReference type="SAM" id="MobiDB-lite"/>
    </source>
</evidence>
<name>A0ABY2BDG9_9ACTN</name>
<evidence type="ECO:0000256" key="2">
    <source>
        <dbReference type="SAM" id="Phobius"/>
    </source>
</evidence>
<evidence type="ECO:0000313" key="3">
    <source>
        <dbReference type="EMBL" id="TCO16678.1"/>
    </source>
</evidence>
<comment type="caution">
    <text evidence="3">The sequence shown here is derived from an EMBL/GenBank/DDBJ whole genome shotgun (WGS) entry which is preliminary data.</text>
</comment>
<keyword evidence="2" id="KW-0812">Transmembrane</keyword>
<keyword evidence="2" id="KW-0472">Membrane</keyword>
<accession>A0ABY2BDG9</accession>
<evidence type="ECO:0008006" key="5">
    <source>
        <dbReference type="Google" id="ProtNLM"/>
    </source>
</evidence>
<dbReference type="RefSeq" id="WP_132192803.1">
    <property type="nucleotide sequence ID" value="NZ_SLWM01000016.1"/>
</dbReference>
<feature type="transmembrane region" description="Helical" evidence="2">
    <location>
        <begin position="32"/>
        <end position="53"/>
    </location>
</feature>
<feature type="compositionally biased region" description="Basic and acidic residues" evidence="1">
    <location>
        <begin position="10"/>
        <end position="27"/>
    </location>
</feature>